<proteinExistence type="predicted"/>
<dbReference type="InterPro" id="IPR018710">
    <property type="entry name" value="DUF2232"/>
</dbReference>
<organism evidence="2 3">
    <name type="scientific">Cohnella rhizosphaerae</name>
    <dbReference type="NCBI Taxonomy" id="1457232"/>
    <lineage>
        <taxon>Bacteria</taxon>
        <taxon>Bacillati</taxon>
        <taxon>Bacillota</taxon>
        <taxon>Bacilli</taxon>
        <taxon>Bacillales</taxon>
        <taxon>Paenibacillaceae</taxon>
        <taxon>Cohnella</taxon>
    </lineage>
</organism>
<keyword evidence="1" id="KW-1133">Transmembrane helix</keyword>
<feature type="transmembrane region" description="Helical" evidence="1">
    <location>
        <begin position="51"/>
        <end position="81"/>
    </location>
</feature>
<dbReference type="EMBL" id="JAPDIA010000007">
    <property type="protein sequence ID" value="MDG0811049.1"/>
    <property type="molecule type" value="Genomic_DNA"/>
</dbReference>
<keyword evidence="1" id="KW-0812">Transmembrane</keyword>
<gene>
    <name evidence="2" type="ORF">OMP40_18005</name>
</gene>
<accession>A0A9X4QU33</accession>
<feature type="transmembrane region" description="Helical" evidence="1">
    <location>
        <begin position="239"/>
        <end position="258"/>
    </location>
</feature>
<dbReference type="PANTHER" id="PTHR41324:SF1">
    <property type="entry name" value="DUF2232 DOMAIN-CONTAINING PROTEIN"/>
    <property type="match status" value="1"/>
</dbReference>
<comment type="caution">
    <text evidence="2">The sequence shown here is derived from an EMBL/GenBank/DDBJ whole genome shotgun (WGS) entry which is preliminary data.</text>
</comment>
<evidence type="ECO:0000313" key="3">
    <source>
        <dbReference type="Proteomes" id="UP001153404"/>
    </source>
</evidence>
<evidence type="ECO:0000256" key="1">
    <source>
        <dbReference type="SAM" id="Phobius"/>
    </source>
</evidence>
<dbReference type="RefSeq" id="WP_277533478.1">
    <property type="nucleotide sequence ID" value="NZ_JAPDIA010000007.1"/>
</dbReference>
<name>A0A9X4QU33_9BACL</name>
<feature type="transmembrane region" description="Helical" evidence="1">
    <location>
        <begin position="160"/>
        <end position="180"/>
    </location>
</feature>
<dbReference type="Pfam" id="PF09991">
    <property type="entry name" value="DUF2232"/>
    <property type="match status" value="1"/>
</dbReference>
<feature type="transmembrane region" description="Helical" evidence="1">
    <location>
        <begin position="270"/>
        <end position="292"/>
    </location>
</feature>
<sequence>MNSALKSLAWSAVALLMLLSVATPLSGITIFLLMTPMVVLYTMLRPVSFAVHIACIAVLAFLILGSSGALALTFGFFFLVPSIVMGHLYKKRVAAKTVVTVGFIILLAQLVTELTLFSIQYDIDFTAQLASFLDERIQQLQASDMLTGDWTGTAQAFGEAVVRLLPMLLMLCSFLLAIVTHGISRKVLAWSGIVVSGLTPMRSWMLPKSTVLLYVIVWIIQFSMPAGSSNFWAVASDNAVPVLDFLFRIQALAFFFYLAHQKKWSNVVPVLIAIPLFLIQPLYLIGLLDTAFPLRRYFDKK</sequence>
<dbReference type="AlphaFoldDB" id="A0A9X4QU33"/>
<dbReference type="PANTHER" id="PTHR41324">
    <property type="entry name" value="MEMBRANE PROTEIN-RELATED"/>
    <property type="match status" value="1"/>
</dbReference>
<evidence type="ECO:0000313" key="2">
    <source>
        <dbReference type="EMBL" id="MDG0811049.1"/>
    </source>
</evidence>
<feature type="transmembrane region" description="Helical" evidence="1">
    <location>
        <begin position="211"/>
        <end position="232"/>
    </location>
</feature>
<reference evidence="2" key="1">
    <citation type="submission" date="2022-10" db="EMBL/GenBank/DDBJ databases">
        <title>Comparative genomic analysis of Cohnella hashimotonis sp. nov., isolated from the International Space Station.</title>
        <authorList>
            <person name="Simpson A."/>
            <person name="Venkateswaran K."/>
        </authorList>
    </citation>
    <scope>NUCLEOTIDE SEQUENCE</scope>
    <source>
        <strain evidence="2">DSM 28161</strain>
    </source>
</reference>
<keyword evidence="1" id="KW-0472">Membrane</keyword>
<keyword evidence="3" id="KW-1185">Reference proteome</keyword>
<feature type="transmembrane region" description="Helical" evidence="1">
    <location>
        <begin position="93"/>
        <end position="111"/>
    </location>
</feature>
<dbReference type="Proteomes" id="UP001153404">
    <property type="component" value="Unassembled WGS sequence"/>
</dbReference>
<protein>
    <submittedName>
        <fullName evidence="2">YybS family protein</fullName>
    </submittedName>
</protein>